<keyword evidence="10" id="KW-0547">Nucleotide-binding</keyword>
<feature type="transmembrane region" description="Helical" evidence="8">
    <location>
        <begin position="21"/>
        <end position="39"/>
    </location>
</feature>
<evidence type="ECO:0000313" key="11">
    <source>
        <dbReference type="Proteomes" id="UP001595947"/>
    </source>
</evidence>
<feature type="region of interest" description="Disordered" evidence="7">
    <location>
        <begin position="420"/>
        <end position="602"/>
    </location>
</feature>
<feature type="coiled-coil region" evidence="6">
    <location>
        <begin position="174"/>
        <end position="201"/>
    </location>
</feature>
<comment type="caution">
    <text evidence="10">The sequence shown here is derived from an EMBL/GenBank/DDBJ whole genome shotgun (WGS) entry which is preliminary data.</text>
</comment>
<reference evidence="11" key="1">
    <citation type="journal article" date="2019" name="Int. J. Syst. Evol. Microbiol.">
        <title>The Global Catalogue of Microorganisms (GCM) 10K type strain sequencing project: providing services to taxonomists for standard genome sequencing and annotation.</title>
        <authorList>
            <consortium name="The Broad Institute Genomics Platform"/>
            <consortium name="The Broad Institute Genome Sequencing Center for Infectious Disease"/>
            <person name="Wu L."/>
            <person name="Ma J."/>
        </authorList>
    </citation>
    <scope>NUCLEOTIDE SEQUENCE [LARGE SCALE GENOMIC DNA]</scope>
    <source>
        <strain evidence="11">CGMCC 4.7093</strain>
    </source>
</reference>
<dbReference type="SUPFAM" id="SSF55874">
    <property type="entry name" value="ATPase domain of HSP90 chaperone/DNA topoisomerase II/histidine kinase"/>
    <property type="match status" value="1"/>
</dbReference>
<evidence type="ECO:0000256" key="5">
    <source>
        <dbReference type="ARBA" id="ARBA00022777"/>
    </source>
</evidence>
<dbReference type="Proteomes" id="UP001595947">
    <property type="component" value="Unassembled WGS sequence"/>
</dbReference>
<dbReference type="InterPro" id="IPR003594">
    <property type="entry name" value="HATPase_dom"/>
</dbReference>
<comment type="catalytic activity">
    <reaction evidence="1">
        <text>ATP + protein L-histidine = ADP + protein N-phospho-L-histidine.</text>
        <dbReference type="EC" id="2.7.13.3"/>
    </reaction>
</comment>
<evidence type="ECO:0000256" key="6">
    <source>
        <dbReference type="SAM" id="Coils"/>
    </source>
</evidence>
<keyword evidence="8" id="KW-1133">Transmembrane helix</keyword>
<feature type="compositionally biased region" description="Low complexity" evidence="7">
    <location>
        <begin position="425"/>
        <end position="442"/>
    </location>
</feature>
<dbReference type="Gene3D" id="3.30.565.10">
    <property type="entry name" value="Histidine kinase-like ATPase, C-terminal domain"/>
    <property type="match status" value="1"/>
</dbReference>
<keyword evidence="10" id="KW-0067">ATP-binding</keyword>
<keyword evidence="5" id="KW-0418">Kinase</keyword>
<dbReference type="Pfam" id="PF02518">
    <property type="entry name" value="HATPase_c"/>
    <property type="match status" value="1"/>
</dbReference>
<evidence type="ECO:0000256" key="4">
    <source>
        <dbReference type="ARBA" id="ARBA00022679"/>
    </source>
</evidence>
<feature type="compositionally biased region" description="Pro residues" evidence="7">
    <location>
        <begin position="501"/>
        <end position="516"/>
    </location>
</feature>
<keyword evidence="6" id="KW-0175">Coiled coil</keyword>
<dbReference type="EC" id="2.7.13.3" evidence="2"/>
<dbReference type="EMBL" id="JBHSIV010000011">
    <property type="protein sequence ID" value="MFC5063072.1"/>
    <property type="molecule type" value="Genomic_DNA"/>
</dbReference>
<dbReference type="InterPro" id="IPR050428">
    <property type="entry name" value="TCS_sensor_his_kinase"/>
</dbReference>
<feature type="transmembrane region" description="Helical" evidence="8">
    <location>
        <begin position="45"/>
        <end position="64"/>
    </location>
</feature>
<evidence type="ECO:0000256" key="7">
    <source>
        <dbReference type="SAM" id="MobiDB-lite"/>
    </source>
</evidence>
<proteinExistence type="predicted"/>
<evidence type="ECO:0000256" key="3">
    <source>
        <dbReference type="ARBA" id="ARBA00022553"/>
    </source>
</evidence>
<dbReference type="SMART" id="SM00387">
    <property type="entry name" value="HATPase_c"/>
    <property type="match status" value="1"/>
</dbReference>
<dbReference type="InterPro" id="IPR036890">
    <property type="entry name" value="HATPase_C_sf"/>
</dbReference>
<keyword evidence="8" id="KW-0812">Transmembrane</keyword>
<evidence type="ECO:0000256" key="8">
    <source>
        <dbReference type="SAM" id="Phobius"/>
    </source>
</evidence>
<accession>A0ABV9YN42</accession>
<sequence>MLDYLPHGDLVDDEQWGRRHRFLLVVLASLCPALAVFGVATGNAWPLTVVIALIPAVTAAGAWLTRGHRTAGSLFVTAGLSACCAGLVALSGGYIEAHFSFFVIIGFLALYQNWVPFVFNILFTVLSHGLGSLLVPGIMFNHHMGQMDPWLWSLVHGVAVLLACIGVSIFCRITEDEQRKRAALAKELADAEIKQQEFTSELLLNLARRNQSMFHRQLDIINDLEERERDPDALAELFRLDHLATRVRRNAESLLVLSGEQPARVWSAPVALRDVVRAGIAETEDLDRVAFTVDERPRLIGVAVADLTHMVAELTENAARFSPPSTTVNIKSRAYHRAPGAHLLIIEDTGVGMPYDQLGAANVLLSGPQEVDVSASRRLGFHVVSRLAARHGIEVSLTPTPGCGLTAVLVLPAALFAEPAPGPSVPSTTPTAPTVVPSPSGSFRALLPDPPEGAVPSPRGAAEPVGAASGANGRHSWPGGRSDEAATPPAGRRSGLIHPIVVPPPVADPAPEPAPPAEDGSALPVLKRRTPQTHLAPELIRHRTPSPSPVPAHHPGPAGHDGARTGGVPAGALSALSQYQASRSAAHDALSGSDTHVDGRFS</sequence>
<keyword evidence="8" id="KW-0472">Membrane</keyword>
<dbReference type="RefSeq" id="WP_378036416.1">
    <property type="nucleotide sequence ID" value="NZ_JBHSIV010000011.1"/>
</dbReference>
<feature type="domain" description="Histidine kinase/HSP90-like ATPase" evidence="9">
    <location>
        <begin position="302"/>
        <end position="415"/>
    </location>
</feature>
<evidence type="ECO:0000259" key="9">
    <source>
        <dbReference type="SMART" id="SM00387"/>
    </source>
</evidence>
<keyword evidence="11" id="KW-1185">Reference proteome</keyword>
<feature type="transmembrane region" description="Helical" evidence="8">
    <location>
        <begin position="118"/>
        <end position="138"/>
    </location>
</feature>
<feature type="transmembrane region" description="Helical" evidence="8">
    <location>
        <begin position="150"/>
        <end position="171"/>
    </location>
</feature>
<feature type="transmembrane region" description="Helical" evidence="8">
    <location>
        <begin position="95"/>
        <end position="111"/>
    </location>
</feature>
<evidence type="ECO:0000256" key="1">
    <source>
        <dbReference type="ARBA" id="ARBA00000085"/>
    </source>
</evidence>
<evidence type="ECO:0000256" key="2">
    <source>
        <dbReference type="ARBA" id="ARBA00012438"/>
    </source>
</evidence>
<keyword evidence="4" id="KW-0808">Transferase</keyword>
<dbReference type="PANTHER" id="PTHR45436">
    <property type="entry name" value="SENSOR HISTIDINE KINASE YKOH"/>
    <property type="match status" value="1"/>
</dbReference>
<dbReference type="GO" id="GO:0005524">
    <property type="term" value="F:ATP binding"/>
    <property type="evidence" value="ECO:0007669"/>
    <property type="project" value="UniProtKB-KW"/>
</dbReference>
<dbReference type="PANTHER" id="PTHR45436:SF5">
    <property type="entry name" value="SENSOR HISTIDINE KINASE TRCS"/>
    <property type="match status" value="1"/>
</dbReference>
<gene>
    <name evidence="10" type="ORF">ACFPBZ_12715</name>
</gene>
<protein>
    <recommendedName>
        <fullName evidence="2">histidine kinase</fullName>
        <ecNumber evidence="2">2.7.13.3</ecNumber>
    </recommendedName>
</protein>
<evidence type="ECO:0000313" key="10">
    <source>
        <dbReference type="EMBL" id="MFC5063072.1"/>
    </source>
</evidence>
<keyword evidence="3" id="KW-0597">Phosphoprotein</keyword>
<feature type="transmembrane region" description="Helical" evidence="8">
    <location>
        <begin position="71"/>
        <end position="89"/>
    </location>
</feature>
<organism evidence="10 11">
    <name type="scientific">Actinomycetospora atypica</name>
    <dbReference type="NCBI Taxonomy" id="1290095"/>
    <lineage>
        <taxon>Bacteria</taxon>
        <taxon>Bacillati</taxon>
        <taxon>Actinomycetota</taxon>
        <taxon>Actinomycetes</taxon>
        <taxon>Pseudonocardiales</taxon>
        <taxon>Pseudonocardiaceae</taxon>
        <taxon>Actinomycetospora</taxon>
    </lineage>
</organism>
<name>A0ABV9YN42_9PSEU</name>